<organism evidence="7 8">
    <name type="scientific">Brachybacterium phenoliresistens</name>
    <dbReference type="NCBI Taxonomy" id="396014"/>
    <lineage>
        <taxon>Bacteria</taxon>
        <taxon>Bacillati</taxon>
        <taxon>Actinomycetota</taxon>
        <taxon>Actinomycetes</taxon>
        <taxon>Micrococcales</taxon>
        <taxon>Dermabacteraceae</taxon>
        <taxon>Brachybacterium</taxon>
    </lineage>
</organism>
<dbReference type="InterPro" id="IPR050438">
    <property type="entry name" value="LMW_PTPase"/>
</dbReference>
<dbReference type="OrthoDB" id="9784339at2"/>
<dbReference type="PRINTS" id="PR00719">
    <property type="entry name" value="LMWPTPASE"/>
</dbReference>
<dbReference type="InterPro" id="IPR023485">
    <property type="entry name" value="Ptyr_pPase"/>
</dbReference>
<feature type="active site" description="Nucleophile" evidence="5">
    <location>
        <position position="9"/>
    </location>
</feature>
<evidence type="ECO:0000313" key="8">
    <source>
        <dbReference type="Proteomes" id="UP000023067"/>
    </source>
</evidence>
<reference evidence="7 8" key="1">
    <citation type="submission" date="2014-02" db="EMBL/GenBank/DDBJ databases">
        <title>Genome sequence of Brachybacterium phenoliresistens strain W13A50.</title>
        <authorList>
            <person name="Wang X."/>
        </authorList>
    </citation>
    <scope>NUCLEOTIDE SEQUENCE [LARGE SCALE GENOMIC DNA]</scope>
    <source>
        <strain evidence="7 8">W13A50</strain>
    </source>
</reference>
<name>Z9JN90_9MICO</name>
<dbReference type="PANTHER" id="PTHR11717:SF7">
    <property type="entry name" value="LOW MOLECULAR WEIGHT PHOSPHOTYROSINE PROTEIN PHOSPHATASE"/>
    <property type="match status" value="1"/>
</dbReference>
<dbReference type="HOGENOM" id="CLU_071415_2_1_11"/>
<sequence length="163" mass="18147">MSYVVLTVCTGNICRSPLAELLLRERFAAEGLADQVRVASCGTTGWEEGEPIDPRARALLDAHGIASHEHRARRMTRRALQDADLILAMDHDHLQPIRDEAGATIAGRLHLMRTFDPEVGADPGIRDPWYGDERDFETCFAQIEAAADGVVQHVREQLASRRH</sequence>
<dbReference type="InterPro" id="IPR036196">
    <property type="entry name" value="Ptyr_pPase_sf"/>
</dbReference>
<dbReference type="PANTHER" id="PTHR11717">
    <property type="entry name" value="LOW MOLECULAR WEIGHT PROTEIN TYROSINE PHOSPHATASE"/>
    <property type="match status" value="1"/>
</dbReference>
<protein>
    <recommendedName>
        <fullName evidence="2">protein-tyrosine-phosphatase</fullName>
        <ecNumber evidence="2">3.1.3.48</ecNumber>
    </recommendedName>
</protein>
<dbReference type="Pfam" id="PF01451">
    <property type="entry name" value="LMWPc"/>
    <property type="match status" value="1"/>
</dbReference>
<dbReference type="SUPFAM" id="SSF52788">
    <property type="entry name" value="Phosphotyrosine protein phosphatases I"/>
    <property type="match status" value="1"/>
</dbReference>
<evidence type="ECO:0000256" key="4">
    <source>
        <dbReference type="ARBA" id="ARBA00022912"/>
    </source>
</evidence>
<keyword evidence="8" id="KW-1185">Reference proteome</keyword>
<keyword evidence="3" id="KW-0378">Hydrolase</keyword>
<feature type="domain" description="Phosphotyrosine protein phosphatase I" evidence="6">
    <location>
        <begin position="3"/>
        <end position="153"/>
    </location>
</feature>
<comment type="similarity">
    <text evidence="1">Belongs to the low molecular weight phosphotyrosine protein phosphatase family.</text>
</comment>
<evidence type="ECO:0000256" key="3">
    <source>
        <dbReference type="ARBA" id="ARBA00022801"/>
    </source>
</evidence>
<dbReference type="Proteomes" id="UP000023067">
    <property type="component" value="Unassembled WGS sequence"/>
</dbReference>
<accession>Z9JN90</accession>
<dbReference type="STRING" id="396014.BF93_08770"/>
<dbReference type="GO" id="GO:0004725">
    <property type="term" value="F:protein tyrosine phosphatase activity"/>
    <property type="evidence" value="ECO:0007669"/>
    <property type="project" value="UniProtKB-EC"/>
</dbReference>
<dbReference type="eggNOG" id="COG0394">
    <property type="taxonomic scope" value="Bacteria"/>
</dbReference>
<dbReference type="SMART" id="SM00226">
    <property type="entry name" value="LMWPc"/>
    <property type="match status" value="1"/>
</dbReference>
<dbReference type="InterPro" id="IPR017867">
    <property type="entry name" value="Tyr_phospatase_low_mol_wt"/>
</dbReference>
<evidence type="ECO:0000313" key="7">
    <source>
        <dbReference type="EMBL" id="EWS79890.1"/>
    </source>
</evidence>
<evidence type="ECO:0000256" key="1">
    <source>
        <dbReference type="ARBA" id="ARBA00011063"/>
    </source>
</evidence>
<evidence type="ECO:0000256" key="5">
    <source>
        <dbReference type="PIRSR" id="PIRSR617867-1"/>
    </source>
</evidence>
<evidence type="ECO:0000256" key="2">
    <source>
        <dbReference type="ARBA" id="ARBA00013064"/>
    </source>
</evidence>
<dbReference type="EMBL" id="JDYK01000022">
    <property type="protein sequence ID" value="EWS79890.1"/>
    <property type="molecule type" value="Genomic_DNA"/>
</dbReference>
<dbReference type="PATRIC" id="fig|396014.3.peg.3252"/>
<comment type="caution">
    <text evidence="7">The sequence shown here is derived from an EMBL/GenBank/DDBJ whole genome shotgun (WGS) entry which is preliminary data.</text>
</comment>
<dbReference type="RefSeq" id="WP_038374115.1">
    <property type="nucleotide sequence ID" value="NZ_KK070005.1"/>
</dbReference>
<dbReference type="EC" id="3.1.3.48" evidence="2"/>
<gene>
    <name evidence="7" type="ORF">BF93_08770</name>
</gene>
<feature type="active site" evidence="5">
    <location>
        <position position="15"/>
    </location>
</feature>
<dbReference type="Gene3D" id="3.40.50.2300">
    <property type="match status" value="1"/>
</dbReference>
<evidence type="ECO:0000259" key="6">
    <source>
        <dbReference type="SMART" id="SM00226"/>
    </source>
</evidence>
<keyword evidence="4" id="KW-0904">Protein phosphatase</keyword>
<dbReference type="AlphaFoldDB" id="Z9JN90"/>
<proteinExistence type="inferred from homology"/>
<feature type="active site" description="Proton donor" evidence="5">
    <location>
        <position position="127"/>
    </location>
</feature>
<dbReference type="CDD" id="cd16343">
    <property type="entry name" value="LMWPTP"/>
    <property type="match status" value="1"/>
</dbReference>